<dbReference type="GO" id="GO:0005833">
    <property type="term" value="C:hemoglobin complex"/>
    <property type="evidence" value="ECO:0007669"/>
    <property type="project" value="InterPro"/>
</dbReference>
<dbReference type="InterPro" id="IPR002336">
    <property type="entry name" value="Erythrocruorin"/>
</dbReference>
<dbReference type="Pfam" id="PF00042">
    <property type="entry name" value="Globin"/>
    <property type="match status" value="1"/>
</dbReference>
<keyword evidence="3 6" id="KW-0561">Oxygen transport</keyword>
<evidence type="ECO:0000256" key="3">
    <source>
        <dbReference type="ARBA" id="ARBA00022621"/>
    </source>
</evidence>
<evidence type="ECO:0000256" key="5">
    <source>
        <dbReference type="ARBA" id="ARBA00023004"/>
    </source>
</evidence>
<evidence type="ECO:0000313" key="8">
    <source>
        <dbReference type="EMBL" id="CAG9797213.1"/>
    </source>
</evidence>
<sequence>MVATPAMPSMTDAQVAAVKGDWEKIKGSGVEILYFFLNKFPGNFPMFKKLGNDLAAAKGTAEFKDQADKIIAFLQGVIEKLGSDMGGAKALLNQLGTSHKAMGITKDQFDQFRQALTELLGNLGFGGNIGAWNATVDLMFHVIFNALDGTPV</sequence>
<organism evidence="8 9">
    <name type="scientific">Chironomus riparius</name>
    <dbReference type="NCBI Taxonomy" id="315576"/>
    <lineage>
        <taxon>Eukaryota</taxon>
        <taxon>Metazoa</taxon>
        <taxon>Ecdysozoa</taxon>
        <taxon>Arthropoda</taxon>
        <taxon>Hexapoda</taxon>
        <taxon>Insecta</taxon>
        <taxon>Pterygota</taxon>
        <taxon>Neoptera</taxon>
        <taxon>Endopterygota</taxon>
        <taxon>Diptera</taxon>
        <taxon>Nematocera</taxon>
        <taxon>Chironomoidea</taxon>
        <taxon>Chironomidae</taxon>
        <taxon>Chironominae</taxon>
        <taxon>Chironomus</taxon>
    </lineage>
</organism>
<reference evidence="8" key="1">
    <citation type="submission" date="2022-01" db="EMBL/GenBank/DDBJ databases">
        <authorList>
            <person name="King R."/>
        </authorList>
    </citation>
    <scope>NUCLEOTIDE SEQUENCE</scope>
</reference>
<protein>
    <recommendedName>
        <fullName evidence="7">Globin domain-containing protein</fullName>
    </recommendedName>
</protein>
<dbReference type="Gene3D" id="1.10.490.10">
    <property type="entry name" value="Globins"/>
    <property type="match status" value="1"/>
</dbReference>
<dbReference type="InterPro" id="IPR044399">
    <property type="entry name" value="Mb-like_M"/>
</dbReference>
<evidence type="ECO:0000256" key="6">
    <source>
        <dbReference type="RuleBase" id="RU000356"/>
    </source>
</evidence>
<keyword evidence="5" id="KW-0408">Iron</keyword>
<dbReference type="CDD" id="cd01040">
    <property type="entry name" value="Mb-like"/>
    <property type="match status" value="1"/>
</dbReference>
<name>A0A9N9WKT0_9DIPT</name>
<keyword evidence="9" id="KW-1185">Reference proteome</keyword>
<dbReference type="GO" id="GO:0020037">
    <property type="term" value="F:heme binding"/>
    <property type="evidence" value="ECO:0007669"/>
    <property type="project" value="InterPro"/>
</dbReference>
<reference evidence="8" key="2">
    <citation type="submission" date="2022-10" db="EMBL/GenBank/DDBJ databases">
        <authorList>
            <consortium name="ENA_rothamsted_submissions"/>
            <consortium name="culmorum"/>
            <person name="King R."/>
        </authorList>
    </citation>
    <scope>NUCLEOTIDE SEQUENCE</scope>
</reference>
<keyword evidence="1 6" id="KW-0813">Transport</keyword>
<dbReference type="PRINTS" id="PR00611">
    <property type="entry name" value="ERYTHCRUORIN"/>
</dbReference>
<dbReference type="AlphaFoldDB" id="A0A9N9WKT0"/>
<dbReference type="InterPro" id="IPR012292">
    <property type="entry name" value="Globin/Proto"/>
</dbReference>
<dbReference type="PROSITE" id="PS01033">
    <property type="entry name" value="GLOBIN"/>
    <property type="match status" value="1"/>
</dbReference>
<feature type="domain" description="Globin" evidence="7">
    <location>
        <begin position="9"/>
        <end position="148"/>
    </location>
</feature>
<keyword evidence="2 6" id="KW-0349">Heme</keyword>
<accession>A0A9N9WKT0</accession>
<evidence type="ECO:0000256" key="1">
    <source>
        <dbReference type="ARBA" id="ARBA00022448"/>
    </source>
</evidence>
<dbReference type="Proteomes" id="UP001153620">
    <property type="component" value="Chromosome 1"/>
</dbReference>
<dbReference type="InterPro" id="IPR009050">
    <property type="entry name" value="Globin-like_sf"/>
</dbReference>
<comment type="similarity">
    <text evidence="6">Belongs to the globin family.</text>
</comment>
<evidence type="ECO:0000256" key="4">
    <source>
        <dbReference type="ARBA" id="ARBA00022723"/>
    </source>
</evidence>
<evidence type="ECO:0000259" key="7">
    <source>
        <dbReference type="PROSITE" id="PS01033"/>
    </source>
</evidence>
<dbReference type="OrthoDB" id="10368166at2759"/>
<dbReference type="GO" id="GO:0019825">
    <property type="term" value="F:oxygen binding"/>
    <property type="evidence" value="ECO:0007669"/>
    <property type="project" value="InterPro"/>
</dbReference>
<dbReference type="GO" id="GO:0005576">
    <property type="term" value="C:extracellular region"/>
    <property type="evidence" value="ECO:0007669"/>
    <property type="project" value="InterPro"/>
</dbReference>
<proteinExistence type="inferred from homology"/>
<dbReference type="SUPFAM" id="SSF46458">
    <property type="entry name" value="Globin-like"/>
    <property type="match status" value="1"/>
</dbReference>
<keyword evidence="4" id="KW-0479">Metal-binding</keyword>
<dbReference type="InterPro" id="IPR000971">
    <property type="entry name" value="Globin"/>
</dbReference>
<gene>
    <name evidence="8" type="ORF">CHIRRI_LOCUS213</name>
</gene>
<evidence type="ECO:0000256" key="2">
    <source>
        <dbReference type="ARBA" id="ARBA00022617"/>
    </source>
</evidence>
<dbReference type="GO" id="GO:0046872">
    <property type="term" value="F:metal ion binding"/>
    <property type="evidence" value="ECO:0007669"/>
    <property type="project" value="UniProtKB-KW"/>
</dbReference>
<evidence type="ECO:0000313" key="9">
    <source>
        <dbReference type="Proteomes" id="UP001153620"/>
    </source>
</evidence>
<dbReference type="GO" id="GO:0005344">
    <property type="term" value="F:oxygen carrier activity"/>
    <property type="evidence" value="ECO:0007669"/>
    <property type="project" value="UniProtKB-KW"/>
</dbReference>
<dbReference type="EMBL" id="OU895877">
    <property type="protein sequence ID" value="CAG9797213.1"/>
    <property type="molecule type" value="Genomic_DNA"/>
</dbReference>